<comment type="caution">
    <text evidence="1">The sequence shown here is derived from an EMBL/GenBank/DDBJ whole genome shotgun (WGS) entry which is preliminary data.</text>
</comment>
<organism evidence="1 2">
    <name type="scientific">Ancylostoma ceylanicum</name>
    <dbReference type="NCBI Taxonomy" id="53326"/>
    <lineage>
        <taxon>Eukaryota</taxon>
        <taxon>Metazoa</taxon>
        <taxon>Ecdysozoa</taxon>
        <taxon>Nematoda</taxon>
        <taxon>Chromadorea</taxon>
        <taxon>Rhabditida</taxon>
        <taxon>Rhabditina</taxon>
        <taxon>Rhabditomorpha</taxon>
        <taxon>Strongyloidea</taxon>
        <taxon>Ancylostomatidae</taxon>
        <taxon>Ancylostomatinae</taxon>
        <taxon>Ancylostoma</taxon>
    </lineage>
</organism>
<protein>
    <submittedName>
        <fullName evidence="1">Uncharacterized protein</fullName>
    </submittedName>
</protein>
<proteinExistence type="predicted"/>
<name>A0A016X0W0_9BILA</name>
<accession>A0A016X0W0</accession>
<dbReference type="AlphaFoldDB" id="A0A016X0W0"/>
<keyword evidence="2" id="KW-1185">Reference proteome</keyword>
<dbReference type="EMBL" id="JARK01000026">
    <property type="protein sequence ID" value="EYC45486.1"/>
    <property type="molecule type" value="Genomic_DNA"/>
</dbReference>
<sequence>MPAAAKWSSETSELVNIMMARWLKFFAGYAAMREFKRQQMNDDKNRNEDSNTWDGTFYRASNTNLLTPMAEDSE</sequence>
<reference evidence="2" key="1">
    <citation type="journal article" date="2015" name="Nat. Genet.">
        <title>The genome and transcriptome of the zoonotic hookworm Ancylostoma ceylanicum identify infection-specific gene families.</title>
        <authorList>
            <person name="Schwarz E.M."/>
            <person name="Hu Y."/>
            <person name="Antoshechkin I."/>
            <person name="Miller M.M."/>
            <person name="Sternberg P.W."/>
            <person name="Aroian R.V."/>
        </authorList>
    </citation>
    <scope>NUCLEOTIDE SEQUENCE</scope>
    <source>
        <strain evidence="2">HY135</strain>
    </source>
</reference>
<gene>
    <name evidence="1" type="primary">Acey_s0426.g1258</name>
    <name evidence="1" type="ORF">Y032_0426g1258</name>
</gene>
<dbReference type="Proteomes" id="UP000024635">
    <property type="component" value="Unassembled WGS sequence"/>
</dbReference>
<evidence type="ECO:0000313" key="1">
    <source>
        <dbReference type="EMBL" id="EYC45486.1"/>
    </source>
</evidence>
<evidence type="ECO:0000313" key="2">
    <source>
        <dbReference type="Proteomes" id="UP000024635"/>
    </source>
</evidence>